<dbReference type="SUPFAM" id="SSF55083">
    <property type="entry name" value="6-hydroxymethyl-7,8-dihydropterin pyrophosphokinase, HPPK"/>
    <property type="match status" value="1"/>
</dbReference>
<evidence type="ECO:0000256" key="2">
    <source>
        <dbReference type="ARBA" id="ARBA00005810"/>
    </source>
</evidence>
<keyword evidence="5" id="KW-0808">Transferase</keyword>
<accession>A0A1V1P577</accession>
<comment type="similarity">
    <text evidence="2">Belongs to the HPPK family.</text>
</comment>
<protein>
    <recommendedName>
        <fullName evidence="4">2-amino-4-hydroxy-6-hydroxymethyldihydropteridine pyrophosphokinase</fullName>
        <ecNumber evidence="3">2.7.6.3</ecNumber>
    </recommendedName>
    <alternativeName>
        <fullName evidence="11">6-hydroxymethyl-7,8-dihydropterin pyrophosphokinase</fullName>
    </alternativeName>
    <alternativeName>
        <fullName evidence="12">7,8-dihydro-6-hydroxymethylpterin-pyrophosphokinase</fullName>
    </alternativeName>
</protein>
<dbReference type="InterPro" id="IPR035907">
    <property type="entry name" value="Hppk_sf"/>
</dbReference>
<feature type="domain" description="7,8-dihydro-6-hydroxymethylpterin-pyrophosphokinase" evidence="13">
    <location>
        <begin position="91"/>
        <end position="102"/>
    </location>
</feature>
<dbReference type="NCBIfam" id="TIGR01498">
    <property type="entry name" value="folK"/>
    <property type="match status" value="1"/>
</dbReference>
<dbReference type="GO" id="GO:0016301">
    <property type="term" value="F:kinase activity"/>
    <property type="evidence" value="ECO:0007669"/>
    <property type="project" value="UniProtKB-KW"/>
</dbReference>
<evidence type="ECO:0000256" key="7">
    <source>
        <dbReference type="ARBA" id="ARBA00022777"/>
    </source>
</evidence>
<dbReference type="Pfam" id="PF01288">
    <property type="entry name" value="HPPK"/>
    <property type="match status" value="1"/>
</dbReference>
<dbReference type="AlphaFoldDB" id="A0A1V1P577"/>
<evidence type="ECO:0000259" key="13">
    <source>
        <dbReference type="PROSITE" id="PS00794"/>
    </source>
</evidence>
<evidence type="ECO:0000256" key="10">
    <source>
        <dbReference type="ARBA" id="ARBA00029409"/>
    </source>
</evidence>
<evidence type="ECO:0000256" key="6">
    <source>
        <dbReference type="ARBA" id="ARBA00022741"/>
    </source>
</evidence>
<name>A0A1V1P577_9BACT</name>
<proteinExistence type="inferred from homology"/>
<keyword evidence="6" id="KW-0547">Nucleotide-binding</keyword>
<keyword evidence="7 14" id="KW-0418">Kinase</keyword>
<dbReference type="EMBL" id="ATBP01000521">
    <property type="protein sequence ID" value="ETR69954.1"/>
    <property type="molecule type" value="Genomic_DNA"/>
</dbReference>
<dbReference type="GO" id="GO:0005524">
    <property type="term" value="F:ATP binding"/>
    <property type="evidence" value="ECO:0007669"/>
    <property type="project" value="UniProtKB-KW"/>
</dbReference>
<comment type="pathway">
    <text evidence="1">Cofactor biosynthesis; tetrahydrofolate biosynthesis; 2-amino-4-hydroxy-6-hydroxymethyl-7,8-dihydropteridine diphosphate from 7,8-dihydroneopterin triphosphate: step 4/4.</text>
</comment>
<dbReference type="GO" id="GO:0046654">
    <property type="term" value="P:tetrahydrofolate biosynthetic process"/>
    <property type="evidence" value="ECO:0007669"/>
    <property type="project" value="UniProtKB-UniPathway"/>
</dbReference>
<dbReference type="GO" id="GO:0046656">
    <property type="term" value="P:folic acid biosynthetic process"/>
    <property type="evidence" value="ECO:0007669"/>
    <property type="project" value="UniProtKB-KW"/>
</dbReference>
<gene>
    <name evidence="14" type="ORF">OMM_09172</name>
</gene>
<dbReference type="Gene3D" id="3.30.70.560">
    <property type="entry name" value="7,8-Dihydro-6-hydroxymethylpterin-pyrophosphokinase HPPK"/>
    <property type="match status" value="1"/>
</dbReference>
<comment type="caution">
    <text evidence="14">The sequence shown here is derived from an EMBL/GenBank/DDBJ whole genome shotgun (WGS) entry which is preliminary data.</text>
</comment>
<dbReference type="PROSITE" id="PS00794">
    <property type="entry name" value="HPPK"/>
    <property type="match status" value="1"/>
</dbReference>
<evidence type="ECO:0000256" key="1">
    <source>
        <dbReference type="ARBA" id="ARBA00005051"/>
    </source>
</evidence>
<evidence type="ECO:0000256" key="4">
    <source>
        <dbReference type="ARBA" id="ARBA00016218"/>
    </source>
</evidence>
<comment type="function">
    <text evidence="10">Catalyzes the transfer of pyrophosphate from adenosine triphosphate (ATP) to 6-hydroxymethyl-7,8-dihydropterin, an enzymatic step in folate biosynthesis pathway.</text>
</comment>
<dbReference type="UniPathway" id="UPA00077">
    <property type="reaction ID" value="UER00155"/>
</dbReference>
<dbReference type="GO" id="GO:0003848">
    <property type="term" value="F:2-amino-4-hydroxy-6-hydroxymethyldihydropteridine diphosphokinase activity"/>
    <property type="evidence" value="ECO:0007669"/>
    <property type="project" value="UniProtKB-EC"/>
</dbReference>
<reference evidence="15" key="1">
    <citation type="submission" date="2012-11" db="EMBL/GenBank/DDBJ databases">
        <authorList>
            <person name="Lucero-Rivera Y.E."/>
            <person name="Tovar-Ramirez D."/>
        </authorList>
    </citation>
    <scope>NUCLEOTIDE SEQUENCE [LARGE SCALE GENOMIC DNA]</scope>
    <source>
        <strain evidence="15">Araruama</strain>
    </source>
</reference>
<evidence type="ECO:0000256" key="3">
    <source>
        <dbReference type="ARBA" id="ARBA00013253"/>
    </source>
</evidence>
<evidence type="ECO:0000256" key="8">
    <source>
        <dbReference type="ARBA" id="ARBA00022840"/>
    </source>
</evidence>
<dbReference type="EC" id="2.7.6.3" evidence="3"/>
<evidence type="ECO:0000256" key="9">
    <source>
        <dbReference type="ARBA" id="ARBA00022909"/>
    </source>
</evidence>
<sequence length="164" mass="18872">MIVHRAYMAVGTNMGDRKANCLNGIKAFVQATEADLIAQSQLYQTEPLYVEDQQWFINAVFVIQTKRPPLELFHIAKRIETEFGRDLSEQRYGPRVLDLDILLVDDMVVQTPQLIVPHPRLHERRFVLQPLSEIAPSLHHPVLNKSIQELLSNLDDGNKKVYCQ</sequence>
<dbReference type="Proteomes" id="UP000189670">
    <property type="component" value="Unassembled WGS sequence"/>
</dbReference>
<evidence type="ECO:0000256" key="11">
    <source>
        <dbReference type="ARBA" id="ARBA00029766"/>
    </source>
</evidence>
<keyword evidence="9" id="KW-0289">Folate biosynthesis</keyword>
<evidence type="ECO:0000313" key="15">
    <source>
        <dbReference type="Proteomes" id="UP000189670"/>
    </source>
</evidence>
<evidence type="ECO:0000256" key="12">
    <source>
        <dbReference type="ARBA" id="ARBA00033413"/>
    </source>
</evidence>
<dbReference type="CDD" id="cd00483">
    <property type="entry name" value="HPPK"/>
    <property type="match status" value="1"/>
</dbReference>
<dbReference type="InterPro" id="IPR000550">
    <property type="entry name" value="Hppk"/>
</dbReference>
<evidence type="ECO:0000256" key="5">
    <source>
        <dbReference type="ARBA" id="ARBA00022679"/>
    </source>
</evidence>
<keyword evidence="8" id="KW-0067">ATP-binding</keyword>
<organism evidence="14 15">
    <name type="scientific">Candidatus Magnetoglobus multicellularis str. Araruama</name>
    <dbReference type="NCBI Taxonomy" id="890399"/>
    <lineage>
        <taxon>Bacteria</taxon>
        <taxon>Pseudomonadati</taxon>
        <taxon>Thermodesulfobacteriota</taxon>
        <taxon>Desulfobacteria</taxon>
        <taxon>Desulfobacterales</taxon>
        <taxon>Desulfobacteraceae</taxon>
        <taxon>Candidatus Magnetoglobus</taxon>
    </lineage>
</organism>
<evidence type="ECO:0000313" key="14">
    <source>
        <dbReference type="EMBL" id="ETR69954.1"/>
    </source>
</evidence>
<dbReference type="PANTHER" id="PTHR43071:SF1">
    <property type="entry name" value="2-AMINO-4-HYDROXY-6-HYDROXYMETHYLDIHYDROPTERIDINE PYROPHOSPHOKINASE"/>
    <property type="match status" value="1"/>
</dbReference>
<dbReference type="PANTHER" id="PTHR43071">
    <property type="entry name" value="2-AMINO-4-HYDROXY-6-HYDROXYMETHYLDIHYDROPTERIDINE PYROPHOSPHOKINASE"/>
    <property type="match status" value="1"/>
</dbReference>